<proteinExistence type="predicted"/>
<dbReference type="PANTHER" id="PTHR42924:SF3">
    <property type="entry name" value="POLYMERASE_HISTIDINOL PHOSPHATASE N-TERMINAL DOMAIN-CONTAINING PROTEIN"/>
    <property type="match status" value="1"/>
</dbReference>
<name>A0A485LUZ7_9ZZZZ</name>
<dbReference type="CDD" id="cd07432">
    <property type="entry name" value="PHP_HisPPase"/>
    <property type="match status" value="1"/>
</dbReference>
<dbReference type="AlphaFoldDB" id="A0A485LUZ7"/>
<dbReference type="GO" id="GO:0035312">
    <property type="term" value="F:5'-3' DNA exonuclease activity"/>
    <property type="evidence" value="ECO:0007669"/>
    <property type="project" value="TreeGrafter"/>
</dbReference>
<dbReference type="SUPFAM" id="SSF89550">
    <property type="entry name" value="PHP domain-like"/>
    <property type="match status" value="1"/>
</dbReference>
<dbReference type="Pfam" id="PF13263">
    <property type="entry name" value="PHP_C"/>
    <property type="match status" value="1"/>
</dbReference>
<dbReference type="Gene3D" id="3.20.20.140">
    <property type="entry name" value="Metal-dependent hydrolases"/>
    <property type="match status" value="1"/>
</dbReference>
<accession>A0A485LUZ7</accession>
<evidence type="ECO:0000313" key="1">
    <source>
        <dbReference type="EMBL" id="VFU11908.1"/>
    </source>
</evidence>
<dbReference type="PANTHER" id="PTHR42924">
    <property type="entry name" value="EXONUCLEASE"/>
    <property type="match status" value="1"/>
</dbReference>
<organism evidence="1">
    <name type="scientific">anaerobic digester metagenome</name>
    <dbReference type="NCBI Taxonomy" id="1263854"/>
    <lineage>
        <taxon>unclassified sequences</taxon>
        <taxon>metagenomes</taxon>
        <taxon>ecological metagenomes</taxon>
    </lineage>
</organism>
<gene>
    <name evidence="1" type="ORF">SCFA_120003</name>
</gene>
<dbReference type="EMBL" id="CAADRM010000024">
    <property type="protein sequence ID" value="VFU11908.1"/>
    <property type="molecule type" value="Genomic_DNA"/>
</dbReference>
<reference evidence="1" key="1">
    <citation type="submission" date="2019-03" db="EMBL/GenBank/DDBJ databases">
        <authorList>
            <person name="Hao L."/>
        </authorList>
    </citation>
    <scope>NUCLEOTIDE SEQUENCE</scope>
</reference>
<sequence>MHPRALVDEAVAQGLDIIAICDHNSSENVPYVMRAARGTPLCVIPGMEVCTREEVHVLALFGDQAQLSLLQDYVYANLQGLNDEDAFGMQPIVNEAGEVEGFNERLLIGATGIPLEDLVSRIHEYGGLAIAAHIDRPSFSVIGQLGFIPPHVPFDALEISARLGIKGGRERFPELSGYPFVTSSDAHFIHDIGAACTRMALQKPCFAEVAMALKGEDGRYIEEDA</sequence>
<dbReference type="InterPro" id="IPR016195">
    <property type="entry name" value="Pol/histidinol_Pase-like"/>
</dbReference>
<dbReference type="InterPro" id="IPR052018">
    <property type="entry name" value="PHP_domain"/>
</dbReference>
<dbReference type="GO" id="GO:0004534">
    <property type="term" value="F:5'-3' RNA exonuclease activity"/>
    <property type="evidence" value="ECO:0007669"/>
    <property type="project" value="TreeGrafter"/>
</dbReference>
<protein>
    <submittedName>
        <fullName evidence="1">PHP domain protein</fullName>
    </submittedName>
</protein>